<evidence type="ECO:0000256" key="6">
    <source>
        <dbReference type="SAM" id="MobiDB-lite"/>
    </source>
</evidence>
<dbReference type="Pfam" id="PF10601">
    <property type="entry name" value="zf-LITAF-like"/>
    <property type="match status" value="1"/>
</dbReference>
<dbReference type="InterPro" id="IPR037519">
    <property type="entry name" value="LITAF_fam"/>
</dbReference>
<evidence type="ECO:0000256" key="2">
    <source>
        <dbReference type="ARBA" id="ARBA00005975"/>
    </source>
</evidence>
<name>A0A9N8UYB4_9GLOM</name>
<dbReference type="InterPro" id="IPR006629">
    <property type="entry name" value="LITAF"/>
</dbReference>
<evidence type="ECO:0000313" key="9">
    <source>
        <dbReference type="EMBL" id="CAG8436310.1"/>
    </source>
</evidence>
<keyword evidence="3" id="KW-0479">Metal-binding</keyword>
<dbReference type="OrthoDB" id="5599753at2759"/>
<evidence type="ECO:0000259" key="8">
    <source>
        <dbReference type="PROSITE" id="PS51837"/>
    </source>
</evidence>
<keyword evidence="7" id="KW-0812">Transmembrane</keyword>
<comment type="subcellular location">
    <subcellularLocation>
        <location evidence="1">Membrane</location>
        <topology evidence="1">Peripheral membrane protein</topology>
    </subcellularLocation>
</comment>
<keyword evidence="5 7" id="KW-0472">Membrane</keyword>
<dbReference type="SMART" id="SM00714">
    <property type="entry name" value="LITAF"/>
    <property type="match status" value="1"/>
</dbReference>
<feature type="region of interest" description="Disordered" evidence="6">
    <location>
        <begin position="76"/>
        <end position="100"/>
    </location>
</feature>
<reference evidence="9" key="1">
    <citation type="submission" date="2021-06" db="EMBL/GenBank/DDBJ databases">
        <authorList>
            <person name="Kallberg Y."/>
            <person name="Tangrot J."/>
            <person name="Rosling A."/>
        </authorList>
    </citation>
    <scope>NUCLEOTIDE SEQUENCE</scope>
    <source>
        <strain evidence="9">AZ414A</strain>
    </source>
</reference>
<proteinExistence type="inferred from homology"/>
<dbReference type="PANTHER" id="PTHR23292">
    <property type="entry name" value="LIPOPOLYSACCHARIDE-INDUCED TUMOR NECROSIS FACTOR-ALPHA FACTOR"/>
    <property type="match status" value="1"/>
</dbReference>
<feature type="compositionally biased region" description="Low complexity" evidence="6">
    <location>
        <begin position="76"/>
        <end position="93"/>
    </location>
</feature>
<sequence>MPSISHHFFELNSPKFKSNDKSLQNINDINDINIFPCNLPESKNLSDYHSHRHYPSISSTSSSSSSSTSSSTLTMTLKSSTTNTTSSVSSSTTKLERNKKRGIPSIMKYPDFPVKAQCPKCSKFITTKIYHKNGKCVYVLAMGLFSLTVVLFWVPFFVDSCKDITHICPNCDTRLGTRHRL</sequence>
<evidence type="ECO:0000256" key="7">
    <source>
        <dbReference type="SAM" id="Phobius"/>
    </source>
</evidence>
<evidence type="ECO:0000256" key="4">
    <source>
        <dbReference type="ARBA" id="ARBA00022833"/>
    </source>
</evidence>
<keyword evidence="10" id="KW-1185">Reference proteome</keyword>
<comment type="similarity">
    <text evidence="2">Belongs to the CDIP1/LITAF family.</text>
</comment>
<accession>A0A9N8UYB4</accession>
<evidence type="ECO:0000256" key="5">
    <source>
        <dbReference type="ARBA" id="ARBA00023136"/>
    </source>
</evidence>
<gene>
    <name evidence="9" type="ORF">DEBURN_LOCUS1006</name>
</gene>
<protein>
    <submittedName>
        <fullName evidence="9">3037_t:CDS:1</fullName>
    </submittedName>
</protein>
<comment type="caution">
    <text evidence="9">The sequence shown here is derived from an EMBL/GenBank/DDBJ whole genome shotgun (WGS) entry which is preliminary data.</text>
</comment>
<feature type="domain" description="LITAF" evidence="8">
    <location>
        <begin position="97"/>
        <end position="180"/>
    </location>
</feature>
<feature type="transmembrane region" description="Helical" evidence="7">
    <location>
        <begin position="137"/>
        <end position="158"/>
    </location>
</feature>
<evidence type="ECO:0000256" key="3">
    <source>
        <dbReference type="ARBA" id="ARBA00022723"/>
    </source>
</evidence>
<keyword evidence="4" id="KW-0862">Zinc</keyword>
<dbReference type="PROSITE" id="PS51837">
    <property type="entry name" value="LITAF"/>
    <property type="match status" value="1"/>
</dbReference>
<dbReference type="GO" id="GO:0008270">
    <property type="term" value="F:zinc ion binding"/>
    <property type="evidence" value="ECO:0007669"/>
    <property type="project" value="TreeGrafter"/>
</dbReference>
<dbReference type="PANTHER" id="PTHR23292:SF6">
    <property type="entry name" value="FI16602P1-RELATED"/>
    <property type="match status" value="1"/>
</dbReference>
<dbReference type="AlphaFoldDB" id="A0A9N8UYB4"/>
<dbReference type="EMBL" id="CAJVPK010000037">
    <property type="protein sequence ID" value="CAG8436310.1"/>
    <property type="molecule type" value="Genomic_DNA"/>
</dbReference>
<dbReference type="Proteomes" id="UP000789706">
    <property type="component" value="Unassembled WGS sequence"/>
</dbReference>
<keyword evidence="7" id="KW-1133">Transmembrane helix</keyword>
<dbReference type="GO" id="GO:0016020">
    <property type="term" value="C:membrane"/>
    <property type="evidence" value="ECO:0007669"/>
    <property type="project" value="UniProtKB-SubCell"/>
</dbReference>
<organism evidence="9 10">
    <name type="scientific">Diversispora eburnea</name>
    <dbReference type="NCBI Taxonomy" id="1213867"/>
    <lineage>
        <taxon>Eukaryota</taxon>
        <taxon>Fungi</taxon>
        <taxon>Fungi incertae sedis</taxon>
        <taxon>Mucoromycota</taxon>
        <taxon>Glomeromycotina</taxon>
        <taxon>Glomeromycetes</taxon>
        <taxon>Diversisporales</taxon>
        <taxon>Diversisporaceae</taxon>
        <taxon>Diversispora</taxon>
    </lineage>
</organism>
<evidence type="ECO:0000256" key="1">
    <source>
        <dbReference type="ARBA" id="ARBA00004170"/>
    </source>
</evidence>
<evidence type="ECO:0000313" key="10">
    <source>
        <dbReference type="Proteomes" id="UP000789706"/>
    </source>
</evidence>